<dbReference type="InterPro" id="IPR002052">
    <property type="entry name" value="DNA_methylase_N6_adenine_CS"/>
</dbReference>
<evidence type="ECO:0008006" key="4">
    <source>
        <dbReference type="Google" id="ProtNLM"/>
    </source>
</evidence>
<evidence type="ECO:0000256" key="1">
    <source>
        <dbReference type="SAM" id="MobiDB-lite"/>
    </source>
</evidence>
<dbReference type="HOGENOM" id="CLU_018398_0_3_1"/>
<dbReference type="GeneID" id="19159060"/>
<dbReference type="InterPro" id="IPR029063">
    <property type="entry name" value="SAM-dependent_MTases_sf"/>
</dbReference>
<keyword evidence="3" id="KW-1185">Reference proteome</keyword>
<dbReference type="GO" id="GO:0005739">
    <property type="term" value="C:mitochondrion"/>
    <property type="evidence" value="ECO:0007669"/>
    <property type="project" value="TreeGrafter"/>
</dbReference>
<dbReference type="Gene3D" id="3.40.50.150">
    <property type="entry name" value="Vaccinia Virus protein VP39"/>
    <property type="match status" value="1"/>
</dbReference>
<evidence type="ECO:0000313" key="2">
    <source>
        <dbReference type="EMBL" id="EXJ91067.1"/>
    </source>
</evidence>
<dbReference type="Proteomes" id="UP000019484">
    <property type="component" value="Unassembled WGS sequence"/>
</dbReference>
<gene>
    <name evidence="2" type="ORF">A1O1_04174</name>
</gene>
<proteinExistence type="predicted"/>
<protein>
    <recommendedName>
        <fullName evidence="4">Methyltransferase domain-containing protein</fullName>
    </recommendedName>
</protein>
<reference evidence="2 3" key="1">
    <citation type="submission" date="2013-03" db="EMBL/GenBank/DDBJ databases">
        <title>The Genome Sequence of Capronia coronata CBS 617.96.</title>
        <authorList>
            <consortium name="The Broad Institute Genomics Platform"/>
            <person name="Cuomo C."/>
            <person name="de Hoog S."/>
            <person name="Gorbushina A."/>
            <person name="Walker B."/>
            <person name="Young S.K."/>
            <person name="Zeng Q."/>
            <person name="Gargeya S."/>
            <person name="Fitzgerald M."/>
            <person name="Haas B."/>
            <person name="Abouelleil A."/>
            <person name="Allen A.W."/>
            <person name="Alvarado L."/>
            <person name="Arachchi H.M."/>
            <person name="Berlin A.M."/>
            <person name="Chapman S.B."/>
            <person name="Gainer-Dewar J."/>
            <person name="Goldberg J."/>
            <person name="Griggs A."/>
            <person name="Gujja S."/>
            <person name="Hansen M."/>
            <person name="Howarth C."/>
            <person name="Imamovic A."/>
            <person name="Ireland A."/>
            <person name="Larimer J."/>
            <person name="McCowan C."/>
            <person name="Murphy C."/>
            <person name="Pearson M."/>
            <person name="Poon T.W."/>
            <person name="Priest M."/>
            <person name="Roberts A."/>
            <person name="Saif S."/>
            <person name="Shea T."/>
            <person name="Sisk P."/>
            <person name="Sykes S."/>
            <person name="Wortman J."/>
            <person name="Nusbaum C."/>
            <person name="Birren B."/>
        </authorList>
    </citation>
    <scope>NUCLEOTIDE SEQUENCE [LARGE SCALE GENOMIC DNA]</scope>
    <source>
        <strain evidence="2 3">CBS 617.96</strain>
    </source>
</reference>
<dbReference type="Gene3D" id="1.10.8.10">
    <property type="entry name" value="DNA helicase RuvA subunit, C-terminal domain"/>
    <property type="match status" value="1"/>
</dbReference>
<dbReference type="InterPro" id="IPR050320">
    <property type="entry name" value="N5-glutamine_MTase"/>
</dbReference>
<dbReference type="PANTHER" id="PTHR18895">
    <property type="entry name" value="HEMK METHYLTRANSFERASE"/>
    <property type="match status" value="1"/>
</dbReference>
<dbReference type="PANTHER" id="PTHR18895:SF74">
    <property type="entry name" value="MTRF1L RELEASE FACTOR GLUTAMINE METHYLTRANSFERASE"/>
    <property type="match status" value="1"/>
</dbReference>
<dbReference type="eggNOG" id="KOG2904">
    <property type="taxonomic scope" value="Eukaryota"/>
</dbReference>
<dbReference type="GO" id="GO:0032259">
    <property type="term" value="P:methylation"/>
    <property type="evidence" value="ECO:0007669"/>
    <property type="project" value="InterPro"/>
</dbReference>
<accession>W9YDW2</accession>
<dbReference type="PROSITE" id="PS00092">
    <property type="entry name" value="N6_MTASE"/>
    <property type="match status" value="1"/>
</dbReference>
<dbReference type="OrthoDB" id="269872at2759"/>
<feature type="compositionally biased region" description="Basic and acidic residues" evidence="1">
    <location>
        <begin position="57"/>
        <end position="95"/>
    </location>
</feature>
<dbReference type="AlphaFoldDB" id="W9YDW2"/>
<dbReference type="STRING" id="1182541.W9YDW2"/>
<feature type="region of interest" description="Disordered" evidence="1">
    <location>
        <begin position="48"/>
        <end position="97"/>
    </location>
</feature>
<dbReference type="RefSeq" id="XP_007723261.1">
    <property type="nucleotide sequence ID" value="XM_007725071.1"/>
</dbReference>
<evidence type="ECO:0000313" key="3">
    <source>
        <dbReference type="Proteomes" id="UP000019484"/>
    </source>
</evidence>
<comment type="caution">
    <text evidence="2">The sequence shown here is derived from an EMBL/GenBank/DDBJ whole genome shotgun (WGS) entry which is preliminary data.</text>
</comment>
<dbReference type="GO" id="GO:0003676">
    <property type="term" value="F:nucleic acid binding"/>
    <property type="evidence" value="ECO:0007669"/>
    <property type="project" value="InterPro"/>
</dbReference>
<sequence length="496" mass="55448">MPRLPPALIREAALQNHLLPLLLRACRDLPSARNEFRWLQEHARDTVHAKTRKRHKALPEDALIHLKSPRHGEEKSQCPQRKDSSVKSKADRLEKTSVAVDANSRRSLFRRRVFVHRGHRNSVVSHTSGRGLRDAFQEQYTARSHAQSLLAKFIARRARGVPLQYILGNQPFGNLEILTRKGVLIPRSDTETYSQHVAKLLLSWLHTATFASHTRLPGRRKLRILDLCSGTGCIALLLHSVLKPPNLDSNIDLEILGADISMDANLLSRRNLQHNIAEGLLHPDAAQDVSFQQMDILRLARSNRSKTRRLFNHGSPSAHQDAALDDTWDVIVSNPPYISPKDYRPGGQTNSSVRKYEPKLALVPPVSGSSGDANPAVDPGDLFYGPLIDLMSSVGAKLLVMEVGDSQQAGRVHEIAMEKFKNRDDDVRFERWKDDGTERLLSTSRASHQGLTDGLAAEGTQAASATTDSHASDRAVVVWARELAEWRMSVRWDGRV</sequence>
<dbReference type="GO" id="GO:0008168">
    <property type="term" value="F:methyltransferase activity"/>
    <property type="evidence" value="ECO:0007669"/>
    <property type="project" value="InterPro"/>
</dbReference>
<organism evidence="2 3">
    <name type="scientific">Capronia coronata CBS 617.96</name>
    <dbReference type="NCBI Taxonomy" id="1182541"/>
    <lineage>
        <taxon>Eukaryota</taxon>
        <taxon>Fungi</taxon>
        <taxon>Dikarya</taxon>
        <taxon>Ascomycota</taxon>
        <taxon>Pezizomycotina</taxon>
        <taxon>Eurotiomycetes</taxon>
        <taxon>Chaetothyriomycetidae</taxon>
        <taxon>Chaetothyriales</taxon>
        <taxon>Herpotrichiellaceae</taxon>
        <taxon>Capronia</taxon>
    </lineage>
</organism>
<dbReference type="SUPFAM" id="SSF53335">
    <property type="entry name" value="S-adenosyl-L-methionine-dependent methyltransferases"/>
    <property type="match status" value="1"/>
</dbReference>
<dbReference type="EMBL" id="AMWN01000003">
    <property type="protein sequence ID" value="EXJ91067.1"/>
    <property type="molecule type" value="Genomic_DNA"/>
</dbReference>
<name>W9YDW2_9EURO</name>